<proteinExistence type="predicted"/>
<accession>C5R7Q6</accession>
<keyword evidence="1" id="KW-0175">Coiled coil</keyword>
<feature type="non-terminal residue" evidence="2">
    <location>
        <position position="1"/>
    </location>
</feature>
<comment type="caution">
    <text evidence="2">The sequence shown here is derived from an EMBL/GenBank/DDBJ whole genome shotgun (WGS) entry which is preliminary data.</text>
</comment>
<organism evidence="2 3">
    <name type="scientific">Weissella paramesenteroides ATCC 33313</name>
    <dbReference type="NCBI Taxonomy" id="585506"/>
    <lineage>
        <taxon>Bacteria</taxon>
        <taxon>Bacillati</taxon>
        <taxon>Bacillota</taxon>
        <taxon>Bacilli</taxon>
        <taxon>Lactobacillales</taxon>
        <taxon>Lactobacillaceae</taxon>
        <taxon>Weissella</taxon>
    </lineage>
</organism>
<evidence type="ECO:0000313" key="3">
    <source>
        <dbReference type="Proteomes" id="UP000004528"/>
    </source>
</evidence>
<dbReference type="InterPro" id="IPR009057">
    <property type="entry name" value="Homeodomain-like_sf"/>
</dbReference>
<dbReference type="HOGENOM" id="CLU_1513843_0_0_9"/>
<reference evidence="2 3" key="1">
    <citation type="submission" date="2009-04" db="EMBL/GenBank/DDBJ databases">
        <authorList>
            <person name="Qin X."/>
            <person name="Bachman B."/>
            <person name="Battles P."/>
            <person name="Bell A."/>
            <person name="Bess C."/>
            <person name="Bickham C."/>
            <person name="Chaboub L."/>
            <person name="Chen D."/>
            <person name="Coyle M."/>
            <person name="Deiros D.R."/>
            <person name="Dinh H."/>
            <person name="Forbes L."/>
            <person name="Fowler G."/>
            <person name="Francisco L."/>
            <person name="Fu Q."/>
            <person name="Gubbala S."/>
            <person name="Hale W."/>
            <person name="Han Y."/>
            <person name="Hemphill L."/>
            <person name="Highlander S.K."/>
            <person name="Hirani K."/>
            <person name="Hogues M."/>
            <person name="Jackson L."/>
            <person name="Jakkamsetti A."/>
            <person name="Javaid M."/>
            <person name="Jiang H."/>
            <person name="Korchina V."/>
            <person name="Kovar C."/>
            <person name="Lara F."/>
            <person name="Lee S."/>
            <person name="Mata R."/>
            <person name="Mathew T."/>
            <person name="Moen C."/>
            <person name="Morales K."/>
            <person name="Munidasa M."/>
            <person name="Nazareth L."/>
            <person name="Ngo R."/>
            <person name="Nguyen L."/>
            <person name="Okwuonu G."/>
            <person name="Ongeri F."/>
            <person name="Patil S."/>
            <person name="Petrosino J."/>
            <person name="Pham C."/>
            <person name="Pham P."/>
            <person name="Pu L.-L."/>
            <person name="Puazo M."/>
            <person name="Raj R."/>
            <person name="Reid J."/>
            <person name="Rouhana J."/>
            <person name="Saada N."/>
            <person name="Shang Y."/>
            <person name="Simmons D."/>
            <person name="Thornton R."/>
            <person name="Warren J."/>
            <person name="Weissenberger G."/>
            <person name="Zhang J."/>
            <person name="Zhang L."/>
            <person name="Zhou C."/>
            <person name="Zhu D."/>
            <person name="Muzny D."/>
            <person name="Worley K."/>
            <person name="Gibbs R."/>
        </authorList>
    </citation>
    <scope>NUCLEOTIDE SEQUENCE [LARGE SCALE GENOMIC DNA]</scope>
    <source>
        <strain evidence="2 3">ATCC 33313</strain>
    </source>
</reference>
<dbReference type="InterPro" id="IPR052057">
    <property type="entry name" value="IS150/IS1296_orfA-like"/>
</dbReference>
<dbReference type="AlphaFoldDB" id="C5R7Q6"/>
<dbReference type="eggNOG" id="COG2963">
    <property type="taxonomic scope" value="Bacteria"/>
</dbReference>
<dbReference type="PANTHER" id="PTHR33795">
    <property type="entry name" value="INSERTION ELEMENT IS150 PROTEIN INSJ"/>
    <property type="match status" value="1"/>
</dbReference>
<gene>
    <name evidence="2" type="ORF">HMPREF0877_0001</name>
</gene>
<evidence type="ECO:0008006" key="4">
    <source>
        <dbReference type="Google" id="ProtNLM"/>
    </source>
</evidence>
<dbReference type="RefSeq" id="WP_002829236.1">
    <property type="nucleotide sequence ID" value="NZ_GG697138.1"/>
</dbReference>
<feature type="coiled-coil region" evidence="1">
    <location>
        <begin position="127"/>
        <end position="174"/>
    </location>
</feature>
<keyword evidence="3" id="KW-1185">Reference proteome</keyword>
<name>C5R7Q6_WEIPA</name>
<dbReference type="STRING" id="585506.HMPREF0877_0001"/>
<evidence type="ECO:0000256" key="1">
    <source>
        <dbReference type="SAM" id="Coils"/>
    </source>
</evidence>
<sequence length="177" mass="21185">ELNPMSWSKSNSWGFLMFSKEIQIEAVSMYLKGVPPVEIRRKFGIKAHSTLEIWVKSIKQDGIYGIKDSHRNKTSYPYSFKIKVINWRLNHNASYPITARKFRITSPSLIWHWERALEFGRLKPDKRRRKRTMNKQEHDKIKKLEEENELLRIKVAYLEKLEALAQEKKKLQTKTKR</sequence>
<evidence type="ECO:0000313" key="2">
    <source>
        <dbReference type="EMBL" id="EER75781.1"/>
    </source>
</evidence>
<dbReference type="PANTHER" id="PTHR33795:SF1">
    <property type="entry name" value="INSERTION ELEMENT IS150 PROTEIN INSJ"/>
    <property type="match status" value="1"/>
</dbReference>
<dbReference type="Proteomes" id="UP000004528">
    <property type="component" value="Unassembled WGS sequence"/>
</dbReference>
<dbReference type="SUPFAM" id="SSF46689">
    <property type="entry name" value="Homeodomain-like"/>
    <property type="match status" value="2"/>
</dbReference>
<protein>
    <recommendedName>
        <fullName evidence="4">Transposase</fullName>
    </recommendedName>
</protein>
<dbReference type="EMBL" id="ACKU01000001">
    <property type="protein sequence ID" value="EER75781.1"/>
    <property type="molecule type" value="Genomic_DNA"/>
</dbReference>